<dbReference type="Gene3D" id="1.10.3720.10">
    <property type="entry name" value="MetI-like"/>
    <property type="match status" value="1"/>
</dbReference>
<dbReference type="SUPFAM" id="SSF161098">
    <property type="entry name" value="MetI-like"/>
    <property type="match status" value="1"/>
</dbReference>
<dbReference type="STRING" id="519424.AZF04_08215"/>
<evidence type="ECO:0000256" key="4">
    <source>
        <dbReference type="ARBA" id="ARBA00022692"/>
    </source>
</evidence>
<evidence type="ECO:0000313" key="10">
    <source>
        <dbReference type="Proteomes" id="UP000075806"/>
    </source>
</evidence>
<protein>
    <recommendedName>
        <fullName evidence="8">ABC transmembrane type-1 domain-containing protein</fullName>
    </recommendedName>
</protein>
<dbReference type="InterPro" id="IPR000515">
    <property type="entry name" value="MetI-like"/>
</dbReference>
<name>A0A162DFV1_9BACI</name>
<accession>A0A162DFV1</accession>
<keyword evidence="10" id="KW-1185">Reference proteome</keyword>
<evidence type="ECO:0000256" key="3">
    <source>
        <dbReference type="ARBA" id="ARBA00022475"/>
    </source>
</evidence>
<comment type="caution">
    <text evidence="9">The sequence shown here is derived from an EMBL/GenBank/DDBJ whole genome shotgun (WGS) entry which is preliminary data.</text>
</comment>
<evidence type="ECO:0000256" key="2">
    <source>
        <dbReference type="ARBA" id="ARBA00022448"/>
    </source>
</evidence>
<keyword evidence="5 7" id="KW-1133">Transmembrane helix</keyword>
<reference evidence="9" key="1">
    <citation type="submission" date="2016-02" db="EMBL/GenBank/DDBJ databases">
        <title>Genome sequence of Bacillus trypoxylicola KCTC 13244(T).</title>
        <authorList>
            <person name="Jeong H."/>
            <person name="Park S.-H."/>
            <person name="Choi S.-K."/>
        </authorList>
    </citation>
    <scope>NUCLEOTIDE SEQUENCE [LARGE SCALE GENOMIC DNA]</scope>
    <source>
        <strain evidence="9">KCTC 13244</strain>
    </source>
</reference>
<keyword evidence="4 7" id="KW-0812">Transmembrane</keyword>
<comment type="subcellular location">
    <subcellularLocation>
        <location evidence="1 7">Cell membrane</location>
        <topology evidence="1 7">Multi-pass membrane protein</topology>
    </subcellularLocation>
</comment>
<dbReference type="InterPro" id="IPR051393">
    <property type="entry name" value="ABC_transporter_permease"/>
</dbReference>
<gene>
    <name evidence="9" type="ORF">AZF04_08215</name>
</gene>
<dbReference type="RefSeq" id="WP_161485268.1">
    <property type="nucleotide sequence ID" value="NZ_LTAO01000023.1"/>
</dbReference>
<feature type="transmembrane region" description="Helical" evidence="7">
    <location>
        <begin position="293"/>
        <end position="317"/>
    </location>
</feature>
<sequence length="336" mass="37041">MSNTKLNKEDGSMHLADSKKGTLNVQKRKKAIWAYIFLAPQIIVFFVFSAYPIVMSYIYSFYDWTGIGPLNNFVGLGNYIQLLNSPRFWNSLVVSIYYIVGTTVIGVGVALILAIILNDAKLKGRGIYRVIYFLPVVTTTAIVGIIMSNLFGIRGLVNQLLLQLNIISTPITWLTEGTLALMILIVVGAWKGLGINMVYWLAGLQSIPHDLYESAQLDGAGFWRTLWYITLPLLKPMMMVIILLSLVSGVNAFDLVKTLTDGGPNFATETLDLFIYNFAFTSQFGGGTTRMGYASAAGVLLGIFTFIISTVFGAAAFGKNLMKRRMKVEPKGGVHK</sequence>
<proteinExistence type="inferred from homology"/>
<dbReference type="InterPro" id="IPR035906">
    <property type="entry name" value="MetI-like_sf"/>
</dbReference>
<feature type="domain" description="ABC transmembrane type-1" evidence="8">
    <location>
        <begin position="88"/>
        <end position="312"/>
    </location>
</feature>
<evidence type="ECO:0000256" key="1">
    <source>
        <dbReference type="ARBA" id="ARBA00004651"/>
    </source>
</evidence>
<dbReference type="PROSITE" id="PS50928">
    <property type="entry name" value="ABC_TM1"/>
    <property type="match status" value="1"/>
</dbReference>
<organism evidence="9 10">
    <name type="scientific">Alkalihalobacillus trypoxylicola</name>
    <dbReference type="NCBI Taxonomy" id="519424"/>
    <lineage>
        <taxon>Bacteria</taxon>
        <taxon>Bacillati</taxon>
        <taxon>Bacillota</taxon>
        <taxon>Bacilli</taxon>
        <taxon>Bacillales</taxon>
        <taxon>Bacillaceae</taxon>
        <taxon>Alkalihalobacillus</taxon>
    </lineage>
</organism>
<evidence type="ECO:0000256" key="6">
    <source>
        <dbReference type="ARBA" id="ARBA00023136"/>
    </source>
</evidence>
<dbReference type="CDD" id="cd06261">
    <property type="entry name" value="TM_PBP2"/>
    <property type="match status" value="1"/>
</dbReference>
<dbReference type="Proteomes" id="UP000075806">
    <property type="component" value="Unassembled WGS sequence"/>
</dbReference>
<evidence type="ECO:0000256" key="5">
    <source>
        <dbReference type="ARBA" id="ARBA00022989"/>
    </source>
</evidence>
<keyword evidence="2 7" id="KW-0813">Transport</keyword>
<keyword evidence="6 7" id="KW-0472">Membrane</keyword>
<feature type="transmembrane region" description="Helical" evidence="7">
    <location>
        <begin position="226"/>
        <end position="247"/>
    </location>
</feature>
<dbReference type="OrthoDB" id="5174895at2"/>
<dbReference type="PANTHER" id="PTHR30193">
    <property type="entry name" value="ABC TRANSPORTER PERMEASE PROTEIN"/>
    <property type="match status" value="1"/>
</dbReference>
<evidence type="ECO:0000259" key="8">
    <source>
        <dbReference type="PROSITE" id="PS50928"/>
    </source>
</evidence>
<dbReference type="GO" id="GO:0055085">
    <property type="term" value="P:transmembrane transport"/>
    <property type="evidence" value="ECO:0007669"/>
    <property type="project" value="InterPro"/>
</dbReference>
<dbReference type="PANTHER" id="PTHR30193:SF37">
    <property type="entry name" value="INNER MEMBRANE ABC TRANSPORTER PERMEASE PROTEIN YCJO"/>
    <property type="match status" value="1"/>
</dbReference>
<dbReference type="Pfam" id="PF00528">
    <property type="entry name" value="BPD_transp_1"/>
    <property type="match status" value="1"/>
</dbReference>
<feature type="transmembrane region" description="Helical" evidence="7">
    <location>
        <begin position="130"/>
        <end position="151"/>
    </location>
</feature>
<evidence type="ECO:0000256" key="7">
    <source>
        <dbReference type="RuleBase" id="RU363032"/>
    </source>
</evidence>
<feature type="transmembrane region" description="Helical" evidence="7">
    <location>
        <begin position="96"/>
        <end position="118"/>
    </location>
</feature>
<keyword evidence="3" id="KW-1003">Cell membrane</keyword>
<dbReference type="AlphaFoldDB" id="A0A162DFV1"/>
<dbReference type="EMBL" id="LTAO01000023">
    <property type="protein sequence ID" value="KYG29495.1"/>
    <property type="molecule type" value="Genomic_DNA"/>
</dbReference>
<comment type="similarity">
    <text evidence="7">Belongs to the binding-protein-dependent transport system permease family.</text>
</comment>
<dbReference type="GO" id="GO:0005886">
    <property type="term" value="C:plasma membrane"/>
    <property type="evidence" value="ECO:0007669"/>
    <property type="project" value="UniProtKB-SubCell"/>
</dbReference>
<evidence type="ECO:0000313" key="9">
    <source>
        <dbReference type="EMBL" id="KYG29495.1"/>
    </source>
</evidence>
<feature type="transmembrane region" description="Helical" evidence="7">
    <location>
        <begin position="32"/>
        <end position="54"/>
    </location>
</feature>